<dbReference type="STRING" id="1313296.SAMN05661091_1014"/>
<feature type="region of interest" description="Disordered" evidence="1">
    <location>
        <begin position="211"/>
        <end position="233"/>
    </location>
</feature>
<evidence type="ECO:0000256" key="2">
    <source>
        <dbReference type="SAM" id="Phobius"/>
    </source>
</evidence>
<name>A0A1X7GS22_9BACL</name>
<sequence length="233" mass="25744">MLTLDQMNSSTRNRRRFWKNDEGNFTIEASLVLPIVLLVTALLLFLCLYIYQRSFLVQASSAASERTAFIWDNSHKDAVSGAAEEGQYDPLYWRLTDDRLLSSLFGLGNGEPAGAITIPRGDQSTELPEVKMSKGASAVPDGMQGEMMYDNKVLLRKVNTELSWPVTISPLEKVMSGGTDLQVSSQSVVVDPVEFIRTVELMRYYGSKFKGAGGSRTDPGSASEVIQKYGGRR</sequence>
<dbReference type="Pfam" id="PF07811">
    <property type="entry name" value="TadE"/>
    <property type="match status" value="1"/>
</dbReference>
<reference evidence="4 5" key="1">
    <citation type="submission" date="2017-04" db="EMBL/GenBank/DDBJ databases">
        <authorList>
            <person name="Afonso C.L."/>
            <person name="Miller P.J."/>
            <person name="Scott M.A."/>
            <person name="Spackman E."/>
            <person name="Goraichik I."/>
            <person name="Dimitrov K.M."/>
            <person name="Suarez D.L."/>
            <person name="Swayne D.E."/>
        </authorList>
    </citation>
    <scope>NUCLEOTIDE SEQUENCE [LARGE SCALE GENOMIC DNA]</scope>
    <source>
        <strain evidence="4 5">N3/975</strain>
    </source>
</reference>
<dbReference type="RefSeq" id="WP_244562950.1">
    <property type="nucleotide sequence ID" value="NZ_LT840184.1"/>
</dbReference>
<keyword evidence="5" id="KW-1185">Reference proteome</keyword>
<keyword evidence="2" id="KW-0472">Membrane</keyword>
<protein>
    <submittedName>
        <fullName evidence="4">TadE-like protein</fullName>
    </submittedName>
</protein>
<gene>
    <name evidence="4" type="ORF">SAMN05661091_1014</name>
</gene>
<dbReference type="EMBL" id="LT840184">
    <property type="protein sequence ID" value="SMF73868.1"/>
    <property type="molecule type" value="Genomic_DNA"/>
</dbReference>
<proteinExistence type="predicted"/>
<feature type="transmembrane region" description="Helical" evidence="2">
    <location>
        <begin position="31"/>
        <end position="51"/>
    </location>
</feature>
<keyword evidence="2" id="KW-0812">Transmembrane</keyword>
<accession>A0A1X7GS22</accession>
<feature type="domain" description="TadE-like" evidence="3">
    <location>
        <begin position="26"/>
        <end position="63"/>
    </location>
</feature>
<evidence type="ECO:0000259" key="3">
    <source>
        <dbReference type="Pfam" id="PF07811"/>
    </source>
</evidence>
<dbReference type="InterPro" id="IPR012495">
    <property type="entry name" value="TadE-like_dom"/>
</dbReference>
<evidence type="ECO:0000256" key="1">
    <source>
        <dbReference type="SAM" id="MobiDB-lite"/>
    </source>
</evidence>
<organism evidence="4 5">
    <name type="scientific">Paenibacillus uliginis N3/975</name>
    <dbReference type="NCBI Taxonomy" id="1313296"/>
    <lineage>
        <taxon>Bacteria</taxon>
        <taxon>Bacillati</taxon>
        <taxon>Bacillota</taxon>
        <taxon>Bacilli</taxon>
        <taxon>Bacillales</taxon>
        <taxon>Paenibacillaceae</taxon>
        <taxon>Paenibacillus</taxon>
    </lineage>
</organism>
<dbReference type="Proteomes" id="UP000192940">
    <property type="component" value="Chromosome I"/>
</dbReference>
<evidence type="ECO:0000313" key="4">
    <source>
        <dbReference type="EMBL" id="SMF73868.1"/>
    </source>
</evidence>
<keyword evidence="2" id="KW-1133">Transmembrane helix</keyword>
<evidence type="ECO:0000313" key="5">
    <source>
        <dbReference type="Proteomes" id="UP000192940"/>
    </source>
</evidence>
<dbReference type="AlphaFoldDB" id="A0A1X7GS22"/>